<dbReference type="eggNOG" id="COG4585">
    <property type="taxonomic scope" value="Bacteria"/>
</dbReference>
<evidence type="ECO:0000256" key="6">
    <source>
        <dbReference type="ARBA" id="ARBA00022777"/>
    </source>
</evidence>
<organism evidence="12 13">
    <name type="scientific">Micromonospora lupini str. Lupac 08</name>
    <dbReference type="NCBI Taxonomy" id="1150864"/>
    <lineage>
        <taxon>Bacteria</taxon>
        <taxon>Bacillati</taxon>
        <taxon>Actinomycetota</taxon>
        <taxon>Actinomycetes</taxon>
        <taxon>Micromonosporales</taxon>
        <taxon>Micromonosporaceae</taxon>
        <taxon>Micromonospora</taxon>
    </lineage>
</organism>
<evidence type="ECO:0000256" key="7">
    <source>
        <dbReference type="ARBA" id="ARBA00022840"/>
    </source>
</evidence>
<dbReference type="PANTHER" id="PTHR24421">
    <property type="entry name" value="NITRATE/NITRITE SENSOR PROTEIN NARX-RELATED"/>
    <property type="match status" value="1"/>
</dbReference>
<dbReference type="GO" id="GO:0005524">
    <property type="term" value="F:ATP binding"/>
    <property type="evidence" value="ECO:0007669"/>
    <property type="project" value="UniProtKB-KW"/>
</dbReference>
<keyword evidence="5" id="KW-0547">Nucleotide-binding</keyword>
<dbReference type="SUPFAM" id="SSF55874">
    <property type="entry name" value="ATPase domain of HSP90 chaperone/DNA topoisomerase II/histidine kinase"/>
    <property type="match status" value="1"/>
</dbReference>
<feature type="transmembrane region" description="Helical" evidence="9">
    <location>
        <begin position="27"/>
        <end position="45"/>
    </location>
</feature>
<evidence type="ECO:0000259" key="11">
    <source>
        <dbReference type="Pfam" id="PF07730"/>
    </source>
</evidence>
<feature type="transmembrane region" description="Helical" evidence="9">
    <location>
        <begin position="52"/>
        <end position="71"/>
    </location>
</feature>
<feature type="domain" description="Histidine kinase/HSP90-like ATPase" evidence="10">
    <location>
        <begin position="290"/>
        <end position="377"/>
    </location>
</feature>
<keyword evidence="6 12" id="KW-0418">Kinase</keyword>
<keyword evidence="8" id="KW-0902">Two-component regulatory system</keyword>
<dbReference type="PANTHER" id="PTHR24421:SF10">
    <property type="entry name" value="NITRATE_NITRITE SENSOR PROTEIN NARQ"/>
    <property type="match status" value="1"/>
</dbReference>
<dbReference type="InterPro" id="IPR050482">
    <property type="entry name" value="Sensor_HK_TwoCompSys"/>
</dbReference>
<evidence type="ECO:0000313" key="13">
    <source>
        <dbReference type="Proteomes" id="UP000003448"/>
    </source>
</evidence>
<gene>
    <name evidence="12" type="ORF">MILUP08_46554</name>
</gene>
<dbReference type="AlphaFoldDB" id="I0LCV8"/>
<dbReference type="Pfam" id="PF07730">
    <property type="entry name" value="HisKA_3"/>
    <property type="match status" value="1"/>
</dbReference>
<keyword evidence="13" id="KW-1185">Reference proteome</keyword>
<keyword evidence="4" id="KW-0808">Transferase</keyword>
<evidence type="ECO:0000313" key="12">
    <source>
        <dbReference type="EMBL" id="CCH21655.1"/>
    </source>
</evidence>
<dbReference type="Pfam" id="PF02518">
    <property type="entry name" value="HATPase_c"/>
    <property type="match status" value="1"/>
</dbReference>
<dbReference type="OrthoDB" id="227596at2"/>
<dbReference type="InterPro" id="IPR036890">
    <property type="entry name" value="HATPase_C_sf"/>
</dbReference>
<dbReference type="InterPro" id="IPR011712">
    <property type="entry name" value="Sig_transdc_His_kin_sub3_dim/P"/>
</dbReference>
<dbReference type="InterPro" id="IPR003594">
    <property type="entry name" value="HATPase_dom"/>
</dbReference>
<evidence type="ECO:0000256" key="1">
    <source>
        <dbReference type="ARBA" id="ARBA00000085"/>
    </source>
</evidence>
<dbReference type="STRING" id="1150864.MILUP08_46554"/>
<evidence type="ECO:0000256" key="9">
    <source>
        <dbReference type="SAM" id="Phobius"/>
    </source>
</evidence>
<reference evidence="13" key="1">
    <citation type="journal article" date="2012" name="J. Bacteriol.">
        <title>Genome Sequence of Micromonospora lupini Lupac 08, Isolated from Root Nodules of Lupinus angustifolius.</title>
        <authorList>
            <person name="Alonso-Vega P."/>
            <person name="Normand P."/>
            <person name="Bacigalupe R."/>
            <person name="Pujic P."/>
            <person name="Lajus A."/>
            <person name="Vallenet D."/>
            <person name="Carro L."/>
            <person name="Coll P."/>
            <person name="Trujillo M.E."/>
        </authorList>
    </citation>
    <scope>NUCLEOTIDE SEQUENCE [LARGE SCALE GENOMIC DNA]</scope>
    <source>
        <strain evidence="13">Lupac 08</strain>
    </source>
</reference>
<comment type="caution">
    <text evidence="12">The sequence shown here is derived from an EMBL/GenBank/DDBJ whole genome shotgun (WGS) entry which is preliminary data.</text>
</comment>
<dbReference type="GO" id="GO:0046983">
    <property type="term" value="F:protein dimerization activity"/>
    <property type="evidence" value="ECO:0007669"/>
    <property type="project" value="InterPro"/>
</dbReference>
<evidence type="ECO:0000259" key="10">
    <source>
        <dbReference type="Pfam" id="PF02518"/>
    </source>
</evidence>
<proteinExistence type="predicted"/>
<dbReference type="Proteomes" id="UP000003448">
    <property type="component" value="Unassembled WGS sequence"/>
</dbReference>
<keyword evidence="9" id="KW-1133">Transmembrane helix</keyword>
<sequence length="379" mass="40115">MTVDPCAAYDHRVRSPGSLLRGCRPDLRVAVGLFVALAALILVTPNGPHDPIGYTAALALAAVQASTIAVLRRHPEGAMAVAVLAGIGIESLAPAIGWLGQAAAVLAGYARRRPPSRSLWVLGLLLAGTPWKLAHGDWRNVLLAIAGPALGWTLGELGRTRALRRQDSERRIVTQERERIARELHDVLVHTVSVIVVQAGAAQDVFDSRPDLARAALTSIDLAARSTLSELRVLLQTMSADSGPDSATPQPGLAQLDTLAASLRATGLTVELDREPAVSPLPAAVDLSSYRIVQESLTNTLRHSQATRARVTVRCSPRSVRLEIRDDGPARPSGRVDRSGHRGIVGMQERARLLGGTLDAGPVPGGGFRVRADLPLASS</sequence>
<dbReference type="EC" id="2.7.13.3" evidence="2"/>
<keyword evidence="3" id="KW-0597">Phosphoprotein</keyword>
<feature type="domain" description="Signal transduction histidine kinase subgroup 3 dimerisation and phosphoacceptor" evidence="11">
    <location>
        <begin position="176"/>
        <end position="239"/>
    </location>
</feature>
<dbReference type="Gene3D" id="1.20.5.1930">
    <property type="match status" value="1"/>
</dbReference>
<comment type="catalytic activity">
    <reaction evidence="1">
        <text>ATP + protein L-histidine = ADP + protein N-phospho-L-histidine.</text>
        <dbReference type="EC" id="2.7.13.3"/>
    </reaction>
</comment>
<evidence type="ECO:0000256" key="3">
    <source>
        <dbReference type="ARBA" id="ARBA00022553"/>
    </source>
</evidence>
<protein>
    <recommendedName>
        <fullName evidence="2">histidine kinase</fullName>
        <ecNumber evidence="2">2.7.13.3</ecNumber>
    </recommendedName>
</protein>
<evidence type="ECO:0000256" key="5">
    <source>
        <dbReference type="ARBA" id="ARBA00022741"/>
    </source>
</evidence>
<keyword evidence="7" id="KW-0067">ATP-binding</keyword>
<feature type="transmembrane region" description="Helical" evidence="9">
    <location>
        <begin position="77"/>
        <end position="106"/>
    </location>
</feature>
<dbReference type="EMBL" id="CAIE01000043">
    <property type="protein sequence ID" value="CCH21655.1"/>
    <property type="molecule type" value="Genomic_DNA"/>
</dbReference>
<dbReference type="CDD" id="cd16917">
    <property type="entry name" value="HATPase_UhpB-NarQ-NarX-like"/>
    <property type="match status" value="1"/>
</dbReference>
<evidence type="ECO:0000256" key="4">
    <source>
        <dbReference type="ARBA" id="ARBA00022679"/>
    </source>
</evidence>
<accession>I0LCV8</accession>
<dbReference type="GO" id="GO:0000155">
    <property type="term" value="F:phosphorelay sensor kinase activity"/>
    <property type="evidence" value="ECO:0007669"/>
    <property type="project" value="InterPro"/>
</dbReference>
<evidence type="ECO:0000256" key="8">
    <source>
        <dbReference type="ARBA" id="ARBA00023012"/>
    </source>
</evidence>
<name>I0LCV8_9ACTN</name>
<dbReference type="GO" id="GO:0016020">
    <property type="term" value="C:membrane"/>
    <property type="evidence" value="ECO:0007669"/>
    <property type="project" value="InterPro"/>
</dbReference>
<keyword evidence="9" id="KW-0472">Membrane</keyword>
<evidence type="ECO:0000256" key="2">
    <source>
        <dbReference type="ARBA" id="ARBA00012438"/>
    </source>
</evidence>
<keyword evidence="9" id="KW-0812">Transmembrane</keyword>
<dbReference type="Gene3D" id="3.30.565.10">
    <property type="entry name" value="Histidine kinase-like ATPase, C-terminal domain"/>
    <property type="match status" value="1"/>
</dbReference>